<keyword evidence="2" id="KW-0805">Transcription regulation</keyword>
<gene>
    <name evidence="6" type="ORF">SAMN06265795_1288</name>
</gene>
<name>A0A239LZ95_9BURK</name>
<proteinExistence type="inferred from homology"/>
<dbReference type="InterPro" id="IPR005119">
    <property type="entry name" value="LysR_subst-bd"/>
</dbReference>
<dbReference type="PRINTS" id="PR00039">
    <property type="entry name" value="HTHLYSR"/>
</dbReference>
<protein>
    <submittedName>
        <fullName evidence="6">Transcriptional regulator, LysR family</fullName>
    </submittedName>
</protein>
<sequence>MRIDLQTDEILAFLAVAEKSSFKAAAEELFVSQPALSRRIERLESALGSQLFERTTRRVSLTQAGRQFLPHAQAAMEELELAIRGISETSIQRGGMVTLACVPTVANHLVPSVLKEFAAKFPKARVKVIDEGAAQVLESVVAGIADFGINFIGAQESDIEFEGVYQENFVLAVPRRHSLARQASVSWDELAEESFISVGGTSGNRTLIDHALAKLKKRPAIRYEANHIAGAMGLVAAGLGVAAVPSLALFGDAYPTLTGLPLTGPRISRTIGLIHRKGSKLHPTAQALFGMVKKAMSSRKPKPAAGH</sequence>
<evidence type="ECO:0000256" key="2">
    <source>
        <dbReference type="ARBA" id="ARBA00023015"/>
    </source>
</evidence>
<feature type="domain" description="HTH lysR-type" evidence="5">
    <location>
        <begin position="5"/>
        <end position="62"/>
    </location>
</feature>
<dbReference type="GO" id="GO:0005829">
    <property type="term" value="C:cytosol"/>
    <property type="evidence" value="ECO:0007669"/>
    <property type="project" value="TreeGrafter"/>
</dbReference>
<dbReference type="InterPro" id="IPR036390">
    <property type="entry name" value="WH_DNA-bd_sf"/>
</dbReference>
<keyword evidence="4" id="KW-0804">Transcription</keyword>
<evidence type="ECO:0000256" key="4">
    <source>
        <dbReference type="ARBA" id="ARBA00023163"/>
    </source>
</evidence>
<dbReference type="GO" id="GO:0003700">
    <property type="term" value="F:DNA-binding transcription factor activity"/>
    <property type="evidence" value="ECO:0007669"/>
    <property type="project" value="InterPro"/>
</dbReference>
<dbReference type="Pfam" id="PF00126">
    <property type="entry name" value="HTH_1"/>
    <property type="match status" value="1"/>
</dbReference>
<dbReference type="CDD" id="cd08440">
    <property type="entry name" value="PBP2_LTTR_like_4"/>
    <property type="match status" value="1"/>
</dbReference>
<dbReference type="PROSITE" id="PS50931">
    <property type="entry name" value="HTH_LYSR"/>
    <property type="match status" value="1"/>
</dbReference>
<evidence type="ECO:0000313" key="6">
    <source>
        <dbReference type="EMBL" id="SNT35302.1"/>
    </source>
</evidence>
<dbReference type="Pfam" id="PF03466">
    <property type="entry name" value="LysR_substrate"/>
    <property type="match status" value="1"/>
</dbReference>
<dbReference type="GO" id="GO:0003677">
    <property type="term" value="F:DNA binding"/>
    <property type="evidence" value="ECO:0007669"/>
    <property type="project" value="UniProtKB-KW"/>
</dbReference>
<evidence type="ECO:0000259" key="5">
    <source>
        <dbReference type="PROSITE" id="PS50931"/>
    </source>
</evidence>
<keyword evidence="3" id="KW-0238">DNA-binding</keyword>
<dbReference type="Proteomes" id="UP000198284">
    <property type="component" value="Unassembled WGS sequence"/>
</dbReference>
<reference evidence="6 7" key="1">
    <citation type="submission" date="2017-06" db="EMBL/GenBank/DDBJ databases">
        <authorList>
            <person name="Kim H.J."/>
            <person name="Triplett B.A."/>
        </authorList>
    </citation>
    <scope>NUCLEOTIDE SEQUENCE [LARGE SCALE GENOMIC DNA]</scope>
    <source>
        <strain evidence="6 7">U15</strain>
    </source>
</reference>
<dbReference type="RefSeq" id="WP_089401696.1">
    <property type="nucleotide sequence ID" value="NZ_FZOT01000028.1"/>
</dbReference>
<dbReference type="InterPro" id="IPR036388">
    <property type="entry name" value="WH-like_DNA-bd_sf"/>
</dbReference>
<dbReference type="AlphaFoldDB" id="A0A239LZ95"/>
<accession>A0A239LZ95</accession>
<evidence type="ECO:0000313" key="7">
    <source>
        <dbReference type="Proteomes" id="UP000198284"/>
    </source>
</evidence>
<dbReference type="Gene3D" id="1.10.10.10">
    <property type="entry name" value="Winged helix-like DNA-binding domain superfamily/Winged helix DNA-binding domain"/>
    <property type="match status" value="1"/>
</dbReference>
<dbReference type="EMBL" id="FZOT01000028">
    <property type="protein sequence ID" value="SNT35302.1"/>
    <property type="molecule type" value="Genomic_DNA"/>
</dbReference>
<dbReference type="Gene3D" id="3.40.190.290">
    <property type="match status" value="1"/>
</dbReference>
<dbReference type="InterPro" id="IPR050950">
    <property type="entry name" value="HTH-type_LysR_regulators"/>
</dbReference>
<dbReference type="PANTHER" id="PTHR30419:SF8">
    <property type="entry name" value="NITROGEN ASSIMILATION TRANSCRIPTIONAL ACTIVATOR-RELATED"/>
    <property type="match status" value="1"/>
</dbReference>
<dbReference type="SUPFAM" id="SSF53850">
    <property type="entry name" value="Periplasmic binding protein-like II"/>
    <property type="match status" value="1"/>
</dbReference>
<evidence type="ECO:0000256" key="1">
    <source>
        <dbReference type="ARBA" id="ARBA00009437"/>
    </source>
</evidence>
<dbReference type="FunFam" id="1.10.10.10:FF:000001">
    <property type="entry name" value="LysR family transcriptional regulator"/>
    <property type="match status" value="1"/>
</dbReference>
<keyword evidence="7" id="KW-1185">Reference proteome</keyword>
<evidence type="ECO:0000256" key="3">
    <source>
        <dbReference type="ARBA" id="ARBA00023125"/>
    </source>
</evidence>
<dbReference type="InterPro" id="IPR000847">
    <property type="entry name" value="LysR_HTH_N"/>
</dbReference>
<comment type="similarity">
    <text evidence="1">Belongs to the LysR transcriptional regulatory family.</text>
</comment>
<organism evidence="6 7">
    <name type="scientific">Noviherbaspirillum humi</name>
    <dbReference type="NCBI Taxonomy" id="1688639"/>
    <lineage>
        <taxon>Bacteria</taxon>
        <taxon>Pseudomonadati</taxon>
        <taxon>Pseudomonadota</taxon>
        <taxon>Betaproteobacteria</taxon>
        <taxon>Burkholderiales</taxon>
        <taxon>Oxalobacteraceae</taxon>
        <taxon>Noviherbaspirillum</taxon>
    </lineage>
</organism>
<dbReference type="OrthoDB" id="8675247at2"/>
<dbReference type="SUPFAM" id="SSF46785">
    <property type="entry name" value="Winged helix' DNA-binding domain"/>
    <property type="match status" value="1"/>
</dbReference>
<dbReference type="PANTHER" id="PTHR30419">
    <property type="entry name" value="HTH-TYPE TRANSCRIPTIONAL REGULATOR YBHD"/>
    <property type="match status" value="1"/>
</dbReference>